<dbReference type="InterPro" id="IPR043519">
    <property type="entry name" value="NT_sf"/>
</dbReference>
<dbReference type="PANTHER" id="PTHR21043:SF0">
    <property type="entry name" value="MITOCHONDRIAL ASSEMBLY OF RIBOSOMAL LARGE SUBUNIT PROTEIN 1"/>
    <property type="match status" value="1"/>
</dbReference>
<comment type="subunit">
    <text evidence="2">Interacts with ribosomal protein uL14 (rplN).</text>
</comment>
<dbReference type="GO" id="GO:0043023">
    <property type="term" value="F:ribosomal large subunit binding"/>
    <property type="evidence" value="ECO:0007669"/>
    <property type="project" value="TreeGrafter"/>
</dbReference>
<comment type="function">
    <text evidence="2">Functions as a ribosomal silencing factor. Interacts with ribosomal protein uL14 (rplN), blocking formation of intersubunit bridge B8. Prevents association of the 30S and 50S ribosomal subunits and the formation of functional ribosomes, thus repressing translation.</text>
</comment>
<dbReference type="GO" id="GO:0017148">
    <property type="term" value="P:negative regulation of translation"/>
    <property type="evidence" value="ECO:0007669"/>
    <property type="project" value="UniProtKB-UniRule"/>
</dbReference>
<evidence type="ECO:0000313" key="5">
    <source>
        <dbReference type="Proteomes" id="UP000317291"/>
    </source>
</evidence>
<dbReference type="AlphaFoldDB" id="A0A5C5RA15"/>
<dbReference type="HAMAP" id="MF_01477">
    <property type="entry name" value="Iojap_RsfS"/>
    <property type="match status" value="1"/>
</dbReference>
<evidence type="ECO:0000313" key="4">
    <source>
        <dbReference type="EMBL" id="TWS19512.1"/>
    </source>
</evidence>
<dbReference type="EMBL" id="VIGW01000004">
    <property type="protein sequence ID" value="TWS19512.1"/>
    <property type="molecule type" value="Genomic_DNA"/>
</dbReference>
<dbReference type="GO" id="GO:0090071">
    <property type="term" value="P:negative regulation of ribosome biogenesis"/>
    <property type="evidence" value="ECO:0007669"/>
    <property type="project" value="UniProtKB-UniRule"/>
</dbReference>
<keyword evidence="2" id="KW-0810">Translation regulation</keyword>
<dbReference type="Proteomes" id="UP000317291">
    <property type="component" value="Unassembled WGS sequence"/>
</dbReference>
<dbReference type="Gene3D" id="3.30.460.10">
    <property type="entry name" value="Beta Polymerase, domain 2"/>
    <property type="match status" value="1"/>
</dbReference>
<evidence type="ECO:0000256" key="2">
    <source>
        <dbReference type="HAMAP-Rule" id="MF_01477"/>
    </source>
</evidence>
<feature type="region of interest" description="Disordered" evidence="3">
    <location>
        <begin position="119"/>
        <end position="138"/>
    </location>
</feature>
<dbReference type="RefSeq" id="WP_146560835.1">
    <property type="nucleotide sequence ID" value="NZ_VIGW01000004.1"/>
</dbReference>
<comment type="caution">
    <text evidence="4">The sequence shown here is derived from an EMBL/GenBank/DDBJ whole genome shotgun (WGS) entry which is preliminary data.</text>
</comment>
<keyword evidence="2" id="KW-0678">Repressor</keyword>
<proteinExistence type="inferred from homology"/>
<dbReference type="SUPFAM" id="SSF81301">
    <property type="entry name" value="Nucleotidyltransferase"/>
    <property type="match status" value="1"/>
</dbReference>
<dbReference type="GO" id="GO:0005737">
    <property type="term" value="C:cytoplasm"/>
    <property type="evidence" value="ECO:0007669"/>
    <property type="project" value="UniProtKB-SubCell"/>
</dbReference>
<accession>A0A5C5RA15</accession>
<reference evidence="4 5" key="1">
    <citation type="submission" date="2019-06" db="EMBL/GenBank/DDBJ databases">
        <title>Tsukamurella conjunctivitidis sp. nov., Tsukamurella assacharolytica sp. nov. and Tsukamurella sputae sp. nov. isolated from patients with conjunctivitis, bacteraemia (lymphoma) and respiratory infection (sputum) in Hong Kong.</title>
        <authorList>
            <person name="Teng J.L.L."/>
            <person name="Lee H.H."/>
            <person name="Fong J.Y.H."/>
            <person name="Fok K.M.N."/>
            <person name="Lau S.K.P."/>
            <person name="Woo P.C.Y."/>
        </authorList>
    </citation>
    <scope>NUCLEOTIDE SEQUENCE [LARGE SCALE GENOMIC DNA]</scope>
    <source>
        <strain evidence="4 5">HKU71</strain>
    </source>
</reference>
<dbReference type="OrthoDB" id="9793681at2"/>
<protein>
    <recommendedName>
        <fullName evidence="2">Ribosomal silencing factor RsfS</fullName>
    </recommendedName>
</protein>
<organism evidence="4 5">
    <name type="scientific">Tsukamurella asaccharolytica</name>
    <dbReference type="NCBI Taxonomy" id="2592067"/>
    <lineage>
        <taxon>Bacteria</taxon>
        <taxon>Bacillati</taxon>
        <taxon>Actinomycetota</taxon>
        <taxon>Actinomycetes</taxon>
        <taxon>Mycobacteriales</taxon>
        <taxon>Tsukamurellaceae</taxon>
        <taxon>Tsukamurella</taxon>
    </lineage>
</organism>
<dbReference type="GO" id="GO:0042256">
    <property type="term" value="P:cytosolic ribosome assembly"/>
    <property type="evidence" value="ECO:0007669"/>
    <property type="project" value="UniProtKB-UniRule"/>
</dbReference>
<evidence type="ECO:0000256" key="1">
    <source>
        <dbReference type="ARBA" id="ARBA00010574"/>
    </source>
</evidence>
<keyword evidence="5" id="KW-1185">Reference proteome</keyword>
<dbReference type="FunFam" id="3.30.460.10:FF:000008">
    <property type="entry name" value="Ribosomal silencing factor RsfS"/>
    <property type="match status" value="1"/>
</dbReference>
<dbReference type="PANTHER" id="PTHR21043">
    <property type="entry name" value="IOJAP SUPERFAMILY ORTHOLOG"/>
    <property type="match status" value="1"/>
</dbReference>
<keyword evidence="2" id="KW-0963">Cytoplasm</keyword>
<gene>
    <name evidence="2 4" type="primary">rsfS</name>
    <name evidence="4" type="ORF">FK529_10000</name>
</gene>
<evidence type="ECO:0000256" key="3">
    <source>
        <dbReference type="SAM" id="MobiDB-lite"/>
    </source>
</evidence>
<dbReference type="Pfam" id="PF02410">
    <property type="entry name" value="RsfS"/>
    <property type="match status" value="1"/>
</dbReference>
<dbReference type="InterPro" id="IPR004394">
    <property type="entry name" value="Iojap/RsfS/C7orf30"/>
</dbReference>
<dbReference type="NCBIfam" id="TIGR00090">
    <property type="entry name" value="rsfS_iojap_ybeB"/>
    <property type="match status" value="1"/>
</dbReference>
<name>A0A5C5RA15_9ACTN</name>
<sequence>MTASDQARTLATVAARAADDKLASDVVVLDVSEQLVLTEAFVIASASNERQVNAIVEEVEDKLREAGVKPTRREGAREGRWALLDFLDIVVHVFHEEEREYYALEKLWKDCPRIEVEGLGEHAPTDGSAGTDGDREDA</sequence>
<comment type="similarity">
    <text evidence="1 2">Belongs to the Iojap/RsfS family.</text>
</comment>
<comment type="subcellular location">
    <subcellularLocation>
        <location evidence="2">Cytoplasm</location>
    </subcellularLocation>
</comment>